<feature type="region of interest" description="Disordered" evidence="1">
    <location>
        <begin position="1"/>
        <end position="46"/>
    </location>
</feature>
<protein>
    <submittedName>
        <fullName evidence="2">Uncharacterized protein</fullName>
    </submittedName>
</protein>
<comment type="caution">
    <text evidence="2">The sequence shown here is derived from an EMBL/GenBank/DDBJ whole genome shotgun (WGS) entry which is preliminary data.</text>
</comment>
<dbReference type="EMBL" id="VSRR010002392">
    <property type="protein sequence ID" value="MPC31221.1"/>
    <property type="molecule type" value="Genomic_DNA"/>
</dbReference>
<keyword evidence="3" id="KW-1185">Reference proteome</keyword>
<reference evidence="2 3" key="1">
    <citation type="submission" date="2019-05" db="EMBL/GenBank/DDBJ databases">
        <title>Another draft genome of Portunus trituberculatus and its Hox gene families provides insights of decapod evolution.</title>
        <authorList>
            <person name="Jeong J.-H."/>
            <person name="Song I."/>
            <person name="Kim S."/>
            <person name="Choi T."/>
            <person name="Kim D."/>
            <person name="Ryu S."/>
            <person name="Kim W."/>
        </authorList>
    </citation>
    <scope>NUCLEOTIDE SEQUENCE [LARGE SCALE GENOMIC DNA]</scope>
    <source>
        <tissue evidence="2">Muscle</tissue>
    </source>
</reference>
<accession>A0A5B7EAT5</accession>
<gene>
    <name evidence="2" type="ORF">E2C01_024505</name>
</gene>
<evidence type="ECO:0000256" key="1">
    <source>
        <dbReference type="SAM" id="MobiDB-lite"/>
    </source>
</evidence>
<dbReference type="AlphaFoldDB" id="A0A5B7EAT5"/>
<evidence type="ECO:0000313" key="2">
    <source>
        <dbReference type="EMBL" id="MPC31221.1"/>
    </source>
</evidence>
<evidence type="ECO:0000313" key="3">
    <source>
        <dbReference type="Proteomes" id="UP000324222"/>
    </source>
</evidence>
<organism evidence="2 3">
    <name type="scientific">Portunus trituberculatus</name>
    <name type="common">Swimming crab</name>
    <name type="synonym">Neptunus trituberculatus</name>
    <dbReference type="NCBI Taxonomy" id="210409"/>
    <lineage>
        <taxon>Eukaryota</taxon>
        <taxon>Metazoa</taxon>
        <taxon>Ecdysozoa</taxon>
        <taxon>Arthropoda</taxon>
        <taxon>Crustacea</taxon>
        <taxon>Multicrustacea</taxon>
        <taxon>Malacostraca</taxon>
        <taxon>Eumalacostraca</taxon>
        <taxon>Eucarida</taxon>
        <taxon>Decapoda</taxon>
        <taxon>Pleocyemata</taxon>
        <taxon>Brachyura</taxon>
        <taxon>Eubrachyura</taxon>
        <taxon>Portunoidea</taxon>
        <taxon>Portunidae</taxon>
        <taxon>Portuninae</taxon>
        <taxon>Portunus</taxon>
    </lineage>
</organism>
<dbReference type="Proteomes" id="UP000324222">
    <property type="component" value="Unassembled WGS sequence"/>
</dbReference>
<proteinExistence type="predicted"/>
<sequence>MHLPSTQLRAKHKHHPASPGRPGRCVNTSWRREGTGVGKGQDSIGNNSTLAGVTHGRSPSFSLFPATEVTEICCPIDKFRSVFHFFFGGWYGQELSGFLVRHVDCCSPTFLYEAAQHFLSAQDTQIINTQGDVRKRIIHFRSSSQHAHDISAPNVESANTLTPTTLSRQEPPASSGRCYVSVNLHF</sequence>
<name>A0A5B7EAT5_PORTR</name>